<comment type="caution">
    <text evidence="1">The sequence shown here is derived from an EMBL/GenBank/DDBJ whole genome shotgun (WGS) entry which is preliminary data.</text>
</comment>
<dbReference type="Proteomes" id="UP000447434">
    <property type="component" value="Chromosome 5"/>
</dbReference>
<organism evidence="1 2">
    <name type="scientific">Lupinus albus</name>
    <name type="common">White lupine</name>
    <name type="synonym">Lupinus termis</name>
    <dbReference type="NCBI Taxonomy" id="3870"/>
    <lineage>
        <taxon>Eukaryota</taxon>
        <taxon>Viridiplantae</taxon>
        <taxon>Streptophyta</taxon>
        <taxon>Embryophyta</taxon>
        <taxon>Tracheophyta</taxon>
        <taxon>Spermatophyta</taxon>
        <taxon>Magnoliopsida</taxon>
        <taxon>eudicotyledons</taxon>
        <taxon>Gunneridae</taxon>
        <taxon>Pentapetalae</taxon>
        <taxon>rosids</taxon>
        <taxon>fabids</taxon>
        <taxon>Fabales</taxon>
        <taxon>Fabaceae</taxon>
        <taxon>Papilionoideae</taxon>
        <taxon>50 kb inversion clade</taxon>
        <taxon>genistoids sensu lato</taxon>
        <taxon>core genistoids</taxon>
        <taxon>Genisteae</taxon>
        <taxon>Lupinus</taxon>
    </lineage>
</organism>
<accession>A0A6A4QI34</accession>
<keyword evidence="2" id="KW-1185">Reference proteome</keyword>
<dbReference type="EMBL" id="WOCE01000005">
    <property type="protein sequence ID" value="KAE9613087.1"/>
    <property type="molecule type" value="Genomic_DNA"/>
</dbReference>
<gene>
    <name evidence="1" type="ORF">Lalb_Chr05g0213841</name>
</gene>
<proteinExistence type="predicted"/>
<protein>
    <submittedName>
        <fullName evidence="1">Uncharacterized protein</fullName>
    </submittedName>
</protein>
<reference evidence="2" key="1">
    <citation type="journal article" date="2020" name="Nat. Commun.">
        <title>Genome sequence of the cluster root forming white lupin.</title>
        <authorList>
            <person name="Hufnagel B."/>
            <person name="Marques A."/>
            <person name="Soriano A."/>
            <person name="Marques L."/>
            <person name="Divol F."/>
            <person name="Doumas P."/>
            <person name="Sallet E."/>
            <person name="Mancinotti D."/>
            <person name="Carrere S."/>
            <person name="Marande W."/>
            <person name="Arribat S."/>
            <person name="Keller J."/>
            <person name="Huneau C."/>
            <person name="Blein T."/>
            <person name="Aime D."/>
            <person name="Laguerre M."/>
            <person name="Taylor J."/>
            <person name="Schubert V."/>
            <person name="Nelson M."/>
            <person name="Geu-Flores F."/>
            <person name="Crespi M."/>
            <person name="Gallardo-Guerrero K."/>
            <person name="Delaux P.-M."/>
            <person name="Salse J."/>
            <person name="Berges H."/>
            <person name="Guyot R."/>
            <person name="Gouzy J."/>
            <person name="Peret B."/>
        </authorList>
    </citation>
    <scope>NUCLEOTIDE SEQUENCE [LARGE SCALE GENOMIC DNA]</scope>
    <source>
        <strain evidence="2">cv. Amiga</strain>
    </source>
</reference>
<sequence>MIVWVERIWCMEPYKSGVKRSSPLIVSIREPEMTSEAENNGFFRSRFVLN</sequence>
<name>A0A6A4QI34_LUPAL</name>
<evidence type="ECO:0000313" key="2">
    <source>
        <dbReference type="Proteomes" id="UP000447434"/>
    </source>
</evidence>
<evidence type="ECO:0000313" key="1">
    <source>
        <dbReference type="EMBL" id="KAE9613087.1"/>
    </source>
</evidence>
<dbReference type="AlphaFoldDB" id="A0A6A4QI34"/>